<comment type="similarity">
    <text evidence="1">Belongs to the glycosyl hydrolase 3 family.</text>
</comment>
<protein>
    <submittedName>
        <fullName evidence="4">Fibronectin type III-like domain-containing protein</fullName>
    </submittedName>
</protein>
<dbReference type="Gene3D" id="2.60.40.10">
    <property type="entry name" value="Immunoglobulins"/>
    <property type="match status" value="1"/>
</dbReference>
<evidence type="ECO:0000313" key="4">
    <source>
        <dbReference type="EMBL" id="SFF58670.1"/>
    </source>
</evidence>
<name>A0A1I2JXP7_9CLOT</name>
<dbReference type="InterPro" id="IPR026891">
    <property type="entry name" value="Fn3-like"/>
</dbReference>
<dbReference type="PANTHER" id="PTHR42715">
    <property type="entry name" value="BETA-GLUCOSIDASE"/>
    <property type="match status" value="1"/>
</dbReference>
<keyword evidence="2" id="KW-0378">Hydrolase</keyword>
<gene>
    <name evidence="4" type="ORF">SAMN04487885_103167</name>
</gene>
<evidence type="ECO:0000256" key="1">
    <source>
        <dbReference type="ARBA" id="ARBA00005336"/>
    </source>
</evidence>
<evidence type="ECO:0000256" key="2">
    <source>
        <dbReference type="ARBA" id="ARBA00022801"/>
    </source>
</evidence>
<dbReference type="GeneID" id="90545154"/>
<accession>A0A1I2JXP7</accession>
<dbReference type="STRING" id="1529.SAMN04487885_103167"/>
<dbReference type="OrthoDB" id="9805821at2"/>
<dbReference type="GO" id="GO:0016787">
    <property type="term" value="F:hydrolase activity"/>
    <property type="evidence" value="ECO:0007669"/>
    <property type="project" value="UniProtKB-KW"/>
</dbReference>
<dbReference type="EMBL" id="FOOE01000003">
    <property type="protein sequence ID" value="SFF58670.1"/>
    <property type="molecule type" value="Genomic_DNA"/>
</dbReference>
<proteinExistence type="inferred from homology"/>
<feature type="domain" description="Fibronectin type III-like" evidence="3">
    <location>
        <begin position="54"/>
        <end position="109"/>
    </location>
</feature>
<dbReference type="PANTHER" id="PTHR42715:SF10">
    <property type="entry name" value="BETA-GLUCOSIDASE"/>
    <property type="match status" value="1"/>
</dbReference>
<keyword evidence="5" id="KW-1185">Reference proteome</keyword>
<reference evidence="4 5" key="1">
    <citation type="submission" date="2016-10" db="EMBL/GenBank/DDBJ databases">
        <authorList>
            <person name="de Groot N.N."/>
        </authorList>
    </citation>
    <scope>NUCLEOTIDE SEQUENCE [LARGE SCALE GENOMIC DNA]</scope>
    <source>
        <strain evidence="4 5">NLAE-zl-G419</strain>
    </source>
</reference>
<dbReference type="AlphaFoldDB" id="A0A1I2JXP7"/>
<evidence type="ECO:0000313" key="5">
    <source>
        <dbReference type="Proteomes" id="UP000182135"/>
    </source>
</evidence>
<dbReference type="Pfam" id="PF14310">
    <property type="entry name" value="Fn3-like"/>
    <property type="match status" value="1"/>
</dbReference>
<evidence type="ECO:0000259" key="3">
    <source>
        <dbReference type="SMART" id="SM01217"/>
    </source>
</evidence>
<dbReference type="eggNOG" id="COG1472">
    <property type="taxonomic scope" value="Bacteria"/>
</dbReference>
<dbReference type="Proteomes" id="UP000182135">
    <property type="component" value="Unassembled WGS sequence"/>
</dbReference>
<dbReference type="InterPro" id="IPR050288">
    <property type="entry name" value="Cellulose_deg_GH3"/>
</dbReference>
<dbReference type="SMART" id="SM01217">
    <property type="entry name" value="Fn3_like"/>
    <property type="match status" value="1"/>
</dbReference>
<sequence length="109" mass="12537">MDTYNKPVQFASGYGLSCTTFEYSDIKLSTYNFISGTMEVIFKIKNVGSRRGKEVVQIYVQNPEGNYLRPLKELHGFAKVLIEPGEQKEITINLDERSFSIYDELEKNL</sequence>
<dbReference type="InterPro" id="IPR013783">
    <property type="entry name" value="Ig-like_fold"/>
</dbReference>
<organism evidence="4 5">
    <name type="scientific">Clostridium cadaveris</name>
    <dbReference type="NCBI Taxonomy" id="1529"/>
    <lineage>
        <taxon>Bacteria</taxon>
        <taxon>Bacillati</taxon>
        <taxon>Bacillota</taxon>
        <taxon>Clostridia</taxon>
        <taxon>Eubacteriales</taxon>
        <taxon>Clostridiaceae</taxon>
        <taxon>Clostridium</taxon>
    </lineage>
</organism>
<dbReference type="RefSeq" id="WP_027640056.1">
    <property type="nucleotide sequence ID" value="NZ_BAAACD010000011.1"/>
</dbReference>